<proteinExistence type="predicted"/>
<reference evidence="2 3" key="1">
    <citation type="submission" date="2018-04" db="EMBL/GenBank/DDBJ databases">
        <title>Genomic Encyclopedia of Archaeal and Bacterial Type Strains, Phase II (KMG-II): from individual species to whole genera.</title>
        <authorList>
            <person name="Goeker M."/>
        </authorList>
    </citation>
    <scope>NUCLEOTIDE SEQUENCE [LARGE SCALE GENOMIC DNA]</scope>
    <source>
        <strain evidence="2 3">DSM 26809</strain>
    </source>
</reference>
<dbReference type="OrthoDB" id="597202at2"/>
<name>A0A2T5J7J3_9SPHI</name>
<dbReference type="Proteomes" id="UP000244168">
    <property type="component" value="Unassembled WGS sequence"/>
</dbReference>
<dbReference type="GO" id="GO:0032259">
    <property type="term" value="P:methylation"/>
    <property type="evidence" value="ECO:0007669"/>
    <property type="project" value="UniProtKB-KW"/>
</dbReference>
<gene>
    <name evidence="2" type="ORF">C8P68_106337</name>
</gene>
<dbReference type="Pfam" id="PF13489">
    <property type="entry name" value="Methyltransf_23"/>
    <property type="match status" value="1"/>
</dbReference>
<dbReference type="AlphaFoldDB" id="A0A2T5J7J3"/>
<dbReference type="RefSeq" id="WP_107830054.1">
    <property type="nucleotide sequence ID" value="NZ_CP160205.1"/>
</dbReference>
<accession>A0A2T5J7J3</accession>
<dbReference type="PANTHER" id="PTHR43861">
    <property type="entry name" value="TRANS-ACONITATE 2-METHYLTRANSFERASE-RELATED"/>
    <property type="match status" value="1"/>
</dbReference>
<dbReference type="PANTHER" id="PTHR43861:SF3">
    <property type="entry name" value="PUTATIVE (AFU_ORTHOLOGUE AFUA_2G14390)-RELATED"/>
    <property type="match status" value="1"/>
</dbReference>
<dbReference type="CDD" id="cd02440">
    <property type="entry name" value="AdoMet_MTases"/>
    <property type="match status" value="1"/>
</dbReference>
<dbReference type="SUPFAM" id="SSF53335">
    <property type="entry name" value="S-adenosyl-L-methionine-dependent methyltransferases"/>
    <property type="match status" value="1"/>
</dbReference>
<dbReference type="GO" id="GO:0008168">
    <property type="term" value="F:methyltransferase activity"/>
    <property type="evidence" value="ECO:0007669"/>
    <property type="project" value="UniProtKB-KW"/>
</dbReference>
<evidence type="ECO:0000313" key="3">
    <source>
        <dbReference type="Proteomes" id="UP000244168"/>
    </source>
</evidence>
<protein>
    <submittedName>
        <fullName evidence="2">Methyltransferase family protein</fullName>
    </submittedName>
</protein>
<evidence type="ECO:0000256" key="1">
    <source>
        <dbReference type="ARBA" id="ARBA00022679"/>
    </source>
</evidence>
<evidence type="ECO:0000313" key="2">
    <source>
        <dbReference type="EMBL" id="PTQ95122.1"/>
    </source>
</evidence>
<keyword evidence="2" id="KW-0489">Methyltransferase</keyword>
<comment type="caution">
    <text evidence="2">The sequence shown here is derived from an EMBL/GenBank/DDBJ whole genome shotgun (WGS) entry which is preliminary data.</text>
</comment>
<keyword evidence="3" id="KW-1185">Reference proteome</keyword>
<keyword evidence="1 2" id="KW-0808">Transferase</keyword>
<sequence length="246" mass="27731">MLSALKHILPTHLFHKPIPEKEAGEAYNIWSVQYDAQPANLMMDLDEQVFGRLLDQVDLTGKSVADIGCGTGRHWAKMLQHHPVRLAGFDVSAGMLERLRAKFGSAETHLINDNLFSDIPSGSFDVIVSTLTMAHIQNLEEALLSWSCILKQKGDILITDFHPDALATGGKRTFKSGNQTIAIKNFVHHVNRIIDILAVSGFEVTYSEQIPVDESMKHYYEQYNALHVYEKFEGMPMIYGLHLQRK</sequence>
<dbReference type="InterPro" id="IPR029063">
    <property type="entry name" value="SAM-dependent_MTases_sf"/>
</dbReference>
<dbReference type="EMBL" id="QAOQ01000006">
    <property type="protein sequence ID" value="PTQ95122.1"/>
    <property type="molecule type" value="Genomic_DNA"/>
</dbReference>
<dbReference type="Gene3D" id="3.40.50.150">
    <property type="entry name" value="Vaccinia Virus protein VP39"/>
    <property type="match status" value="1"/>
</dbReference>
<organism evidence="2 3">
    <name type="scientific">Mucilaginibacter yixingensis</name>
    <dbReference type="NCBI Taxonomy" id="1295612"/>
    <lineage>
        <taxon>Bacteria</taxon>
        <taxon>Pseudomonadati</taxon>
        <taxon>Bacteroidota</taxon>
        <taxon>Sphingobacteriia</taxon>
        <taxon>Sphingobacteriales</taxon>
        <taxon>Sphingobacteriaceae</taxon>
        <taxon>Mucilaginibacter</taxon>
    </lineage>
</organism>